<keyword evidence="1" id="KW-0175">Coiled coil</keyword>
<reference evidence="2 3" key="1">
    <citation type="journal article" date="2020" name="Nat. Food">
        <title>A phased Vanilla planifolia genome enables genetic improvement of flavour and production.</title>
        <authorList>
            <person name="Hasing T."/>
            <person name="Tang H."/>
            <person name="Brym M."/>
            <person name="Khazi F."/>
            <person name="Huang T."/>
            <person name="Chambers A.H."/>
        </authorList>
    </citation>
    <scope>NUCLEOTIDE SEQUENCE [LARGE SCALE GENOMIC DNA]</scope>
    <source>
        <tissue evidence="2">Leaf</tissue>
    </source>
</reference>
<protein>
    <submittedName>
        <fullName evidence="2">Uncharacterized protein</fullName>
    </submittedName>
</protein>
<comment type="caution">
    <text evidence="2">The sequence shown here is derived from an EMBL/GenBank/DDBJ whole genome shotgun (WGS) entry which is preliminary data.</text>
</comment>
<feature type="coiled-coil region" evidence="1">
    <location>
        <begin position="254"/>
        <end position="295"/>
    </location>
</feature>
<evidence type="ECO:0000256" key="1">
    <source>
        <dbReference type="SAM" id="Coils"/>
    </source>
</evidence>
<evidence type="ECO:0000313" key="3">
    <source>
        <dbReference type="Proteomes" id="UP000639772"/>
    </source>
</evidence>
<dbReference type="AlphaFoldDB" id="A0A835PUT8"/>
<evidence type="ECO:0000313" key="2">
    <source>
        <dbReference type="EMBL" id="KAG0459343.1"/>
    </source>
</evidence>
<sequence length="298" mass="33412">MASKTNGSIKRPEMPNHVREEGPNWVIILGGALLSTLSIKLCCKLKQVFHQKRPTRTRVLPRGPKHATVNSMFKVGNSLPLIKVPSIHSSTDNGEFLWAPVTDRLELPLKPFNNPNSSDSPCISESGSDIHSKREVLKKLRLQLRSRDDMIMEMQAQITDLQKSMNIQMALTTHLQNQLSSSTEFLSDSEREIHRLQKSIADHFVCETGLPENTWPIKVSLPEATNGHAKGNGCLDAVDQCVAVEKHGGEGDGIEMLRKEVKELHVAIDRKECLILCYEKQKVELSSKLKELQLRLDA</sequence>
<dbReference type="Proteomes" id="UP000639772">
    <property type="component" value="Chromosome 12"/>
</dbReference>
<gene>
    <name evidence="2" type="ORF">HPP92_022471</name>
</gene>
<proteinExistence type="predicted"/>
<dbReference type="PANTHER" id="PTHR34462">
    <property type="entry name" value="OS05G0587400 PROTEIN"/>
    <property type="match status" value="1"/>
</dbReference>
<dbReference type="OrthoDB" id="1883104at2759"/>
<accession>A0A835PUT8</accession>
<organism evidence="2 3">
    <name type="scientific">Vanilla planifolia</name>
    <name type="common">Vanilla</name>
    <dbReference type="NCBI Taxonomy" id="51239"/>
    <lineage>
        <taxon>Eukaryota</taxon>
        <taxon>Viridiplantae</taxon>
        <taxon>Streptophyta</taxon>
        <taxon>Embryophyta</taxon>
        <taxon>Tracheophyta</taxon>
        <taxon>Spermatophyta</taxon>
        <taxon>Magnoliopsida</taxon>
        <taxon>Liliopsida</taxon>
        <taxon>Asparagales</taxon>
        <taxon>Orchidaceae</taxon>
        <taxon>Vanilloideae</taxon>
        <taxon>Vanilleae</taxon>
        <taxon>Vanilla</taxon>
    </lineage>
</organism>
<name>A0A835PUT8_VANPL</name>
<dbReference type="EMBL" id="JADCNM010000012">
    <property type="protein sequence ID" value="KAG0459343.1"/>
    <property type="molecule type" value="Genomic_DNA"/>
</dbReference>
<dbReference type="PANTHER" id="PTHR34462:SF1">
    <property type="entry name" value="OS05G0587400 PROTEIN"/>
    <property type="match status" value="1"/>
</dbReference>